<evidence type="ECO:0000313" key="4">
    <source>
        <dbReference type="Proteomes" id="UP000250369"/>
    </source>
</evidence>
<dbReference type="Gene3D" id="3.40.190.10">
    <property type="entry name" value="Periplasmic binding protein-like II"/>
    <property type="match status" value="2"/>
</dbReference>
<dbReference type="PANTHER" id="PTHR43649:SF17">
    <property type="entry name" value="ABC TRANSPORTER SOLUTE BINDING PROTEIN-SUGAR TRANSPORT"/>
    <property type="match status" value="1"/>
</dbReference>
<keyword evidence="4" id="KW-1185">Reference proteome</keyword>
<dbReference type="PROSITE" id="PS51257">
    <property type="entry name" value="PROKAR_LIPOPROTEIN"/>
    <property type="match status" value="1"/>
</dbReference>
<dbReference type="OrthoDB" id="2498644at2"/>
<dbReference type="RefSeq" id="WP_113031281.1">
    <property type="nucleotide sequence ID" value="NZ_QMFB01000006.1"/>
</dbReference>
<organism evidence="3 4">
    <name type="scientific">Paenibacillus contaminans</name>
    <dbReference type="NCBI Taxonomy" id="450362"/>
    <lineage>
        <taxon>Bacteria</taxon>
        <taxon>Bacillati</taxon>
        <taxon>Bacillota</taxon>
        <taxon>Bacilli</taxon>
        <taxon>Bacillales</taxon>
        <taxon>Paenibacillaceae</taxon>
        <taxon>Paenibacillus</taxon>
    </lineage>
</organism>
<sequence>MFKKTVTVLSISVLSASLAACGSGDSKSSSGSPSPSGSASSSPEANKPKPQLRVLNQYAQFDPNTDPVGQYLKEKTGYDVKYDMLPVENADEKLNLLMNGKEPYDIMKLSKNQFEKLAAAGALEPLDDLIAKYGKNMKEVIGKDSWDGAMLNGKTYAIPEGGSSLGVNSAFIVRQDWIDELGLKMPNNLDELYTMLKTIKEKKNVIPLTGGKDPIVQEIATVFGLRVMGAPWNTWKEVDGKIIHVAEDPAMKEYIAYMKKLYNEGLIDSEWAINQSNKLIEKFTSGKAAMFKMNWANAQTVTEALAKNFPDAKMGIVPFLQDKEGKRTAVGSGGISWYIAVPKWAPNKEEALKFMDLKLDKDIFKGLAIGQEGVHHTVKDGKYYPILPIFNEKWNNGSYFITGVDEKMYPIYWQARVRKNEHVQKYYETYQENAKENLVGDPLRSAPPIDVISKNSQRLNKLLEDTLIKIITTQDSVDSYDKFLTQWKTDGGDEMVKAANEWYKTAAKK</sequence>
<feature type="signal peptide" evidence="2">
    <location>
        <begin position="1"/>
        <end position="19"/>
    </location>
</feature>
<dbReference type="InterPro" id="IPR050490">
    <property type="entry name" value="Bact_solute-bd_prot1"/>
</dbReference>
<reference evidence="3 4" key="1">
    <citation type="journal article" date="2009" name="Int. J. Syst. Evol. Microbiol.">
        <title>Paenibacillus contaminans sp. nov., isolated from a contaminated laboratory plate.</title>
        <authorList>
            <person name="Chou J.H."/>
            <person name="Lee J.H."/>
            <person name="Lin M.C."/>
            <person name="Chang P.S."/>
            <person name="Arun A.B."/>
            <person name="Young C.C."/>
            <person name="Chen W.M."/>
        </authorList>
    </citation>
    <scope>NUCLEOTIDE SEQUENCE [LARGE SCALE GENOMIC DNA]</scope>
    <source>
        <strain evidence="3 4">CKOBP-6</strain>
    </source>
</reference>
<comment type="caution">
    <text evidence="3">The sequence shown here is derived from an EMBL/GenBank/DDBJ whole genome shotgun (WGS) entry which is preliminary data.</text>
</comment>
<dbReference type="Pfam" id="PF01547">
    <property type="entry name" value="SBP_bac_1"/>
    <property type="match status" value="1"/>
</dbReference>
<dbReference type="SUPFAM" id="SSF53850">
    <property type="entry name" value="Periplasmic binding protein-like II"/>
    <property type="match status" value="1"/>
</dbReference>
<dbReference type="EMBL" id="QMFB01000006">
    <property type="protein sequence ID" value="RAV21001.1"/>
    <property type="molecule type" value="Genomic_DNA"/>
</dbReference>
<name>A0A329MM32_9BACL</name>
<protein>
    <submittedName>
        <fullName evidence="3">ABC transporter substrate-binding protein</fullName>
    </submittedName>
</protein>
<evidence type="ECO:0000256" key="1">
    <source>
        <dbReference type="SAM" id="MobiDB-lite"/>
    </source>
</evidence>
<proteinExistence type="predicted"/>
<feature type="chain" id="PRO_5016335437" evidence="2">
    <location>
        <begin position="20"/>
        <end position="509"/>
    </location>
</feature>
<dbReference type="PANTHER" id="PTHR43649">
    <property type="entry name" value="ARABINOSE-BINDING PROTEIN-RELATED"/>
    <property type="match status" value="1"/>
</dbReference>
<keyword evidence="2" id="KW-0732">Signal</keyword>
<dbReference type="Proteomes" id="UP000250369">
    <property type="component" value="Unassembled WGS sequence"/>
</dbReference>
<dbReference type="AlphaFoldDB" id="A0A329MM32"/>
<feature type="compositionally biased region" description="Low complexity" evidence="1">
    <location>
        <begin position="22"/>
        <end position="43"/>
    </location>
</feature>
<evidence type="ECO:0000313" key="3">
    <source>
        <dbReference type="EMBL" id="RAV21001.1"/>
    </source>
</evidence>
<dbReference type="InterPro" id="IPR006059">
    <property type="entry name" value="SBP"/>
</dbReference>
<evidence type="ECO:0000256" key="2">
    <source>
        <dbReference type="SAM" id="SignalP"/>
    </source>
</evidence>
<accession>A0A329MM32</accession>
<gene>
    <name evidence="3" type="ORF">DQG23_13010</name>
</gene>
<feature type="region of interest" description="Disordered" evidence="1">
    <location>
        <begin position="22"/>
        <end position="48"/>
    </location>
</feature>